<dbReference type="Pfam" id="PF00712">
    <property type="entry name" value="DNA_pol3_beta"/>
    <property type="match status" value="1"/>
</dbReference>
<keyword evidence="6 10" id="KW-0548">Nucleotidyltransferase</keyword>
<feature type="domain" description="DNA polymerase III beta sliding clamp C-terminal" evidence="13">
    <location>
        <begin position="246"/>
        <end position="365"/>
    </location>
</feature>
<dbReference type="InterPro" id="IPR022635">
    <property type="entry name" value="DNA_polIII_beta_C"/>
</dbReference>
<evidence type="ECO:0000256" key="4">
    <source>
        <dbReference type="ARBA" id="ARBA00022490"/>
    </source>
</evidence>
<evidence type="ECO:0000313" key="14">
    <source>
        <dbReference type="EMBL" id="OGI42084.1"/>
    </source>
</evidence>
<dbReference type="GO" id="GO:0003677">
    <property type="term" value="F:DNA binding"/>
    <property type="evidence" value="ECO:0007669"/>
    <property type="project" value="UniProtKB-UniRule"/>
</dbReference>
<dbReference type="SMART" id="SM00480">
    <property type="entry name" value="POL3Bc"/>
    <property type="match status" value="1"/>
</dbReference>
<keyword evidence="5 10" id="KW-0808">Transferase</keyword>
<dbReference type="STRING" id="1817758.A2150_08025"/>
<dbReference type="Pfam" id="PF02767">
    <property type="entry name" value="DNA_pol3_beta_2"/>
    <property type="match status" value="1"/>
</dbReference>
<evidence type="ECO:0000259" key="11">
    <source>
        <dbReference type="Pfam" id="PF00712"/>
    </source>
</evidence>
<dbReference type="Gene3D" id="3.10.150.10">
    <property type="entry name" value="DNA Polymerase III, subunit A, domain 2"/>
    <property type="match status" value="1"/>
</dbReference>
<proteinExistence type="inferred from homology"/>
<dbReference type="PANTHER" id="PTHR30478">
    <property type="entry name" value="DNA POLYMERASE III SUBUNIT BETA"/>
    <property type="match status" value="1"/>
</dbReference>
<dbReference type="GO" id="GO:0003887">
    <property type="term" value="F:DNA-directed DNA polymerase activity"/>
    <property type="evidence" value="ECO:0007669"/>
    <property type="project" value="UniProtKB-UniRule"/>
</dbReference>
<evidence type="ECO:0000256" key="2">
    <source>
        <dbReference type="ARBA" id="ARBA00010752"/>
    </source>
</evidence>
<dbReference type="EMBL" id="MFSS01000100">
    <property type="protein sequence ID" value="OGI42084.1"/>
    <property type="molecule type" value="Genomic_DNA"/>
</dbReference>
<dbReference type="AlphaFoldDB" id="A0A1F6TAD6"/>
<dbReference type="NCBIfam" id="TIGR00663">
    <property type="entry name" value="dnan"/>
    <property type="match status" value="1"/>
</dbReference>
<dbReference type="SUPFAM" id="SSF55979">
    <property type="entry name" value="DNA clamp"/>
    <property type="match status" value="3"/>
</dbReference>
<name>A0A1F6TAD6_9PROT</name>
<reference evidence="14 15" key="1">
    <citation type="journal article" date="2016" name="Nat. Commun.">
        <title>Thousands of microbial genomes shed light on interconnected biogeochemical processes in an aquifer system.</title>
        <authorList>
            <person name="Anantharaman K."/>
            <person name="Brown C.T."/>
            <person name="Hug L.A."/>
            <person name="Sharon I."/>
            <person name="Castelle C.J."/>
            <person name="Probst A.J."/>
            <person name="Thomas B.C."/>
            <person name="Singh A."/>
            <person name="Wilkins M.J."/>
            <person name="Karaoz U."/>
            <person name="Brodie E.L."/>
            <person name="Williams K.H."/>
            <person name="Hubbard S.S."/>
            <person name="Banfield J.F."/>
        </authorList>
    </citation>
    <scope>NUCLEOTIDE SEQUENCE [LARGE SCALE GENOMIC DNA]</scope>
</reference>
<dbReference type="PIRSF" id="PIRSF000804">
    <property type="entry name" value="DNA_pol_III_b"/>
    <property type="match status" value="1"/>
</dbReference>
<comment type="similarity">
    <text evidence="2 10">Belongs to the beta sliding clamp family.</text>
</comment>
<dbReference type="GO" id="GO:0009360">
    <property type="term" value="C:DNA polymerase III complex"/>
    <property type="evidence" value="ECO:0007669"/>
    <property type="project" value="InterPro"/>
</dbReference>
<comment type="subcellular location">
    <subcellularLocation>
        <location evidence="1 10">Cytoplasm</location>
    </subcellularLocation>
</comment>
<dbReference type="InterPro" id="IPR001001">
    <property type="entry name" value="DNA_polIII_beta"/>
</dbReference>
<gene>
    <name evidence="14" type="ORF">A2150_08025</name>
</gene>
<evidence type="ECO:0000256" key="10">
    <source>
        <dbReference type="PIRNR" id="PIRNR000804"/>
    </source>
</evidence>
<evidence type="ECO:0000256" key="8">
    <source>
        <dbReference type="ARBA" id="ARBA00022932"/>
    </source>
</evidence>
<comment type="caution">
    <text evidence="14">The sequence shown here is derived from an EMBL/GenBank/DDBJ whole genome shotgun (WGS) entry which is preliminary data.</text>
</comment>
<dbReference type="GO" id="GO:0008408">
    <property type="term" value="F:3'-5' exonuclease activity"/>
    <property type="evidence" value="ECO:0007669"/>
    <property type="project" value="InterPro"/>
</dbReference>
<feature type="domain" description="DNA polymerase III beta sliding clamp central" evidence="12">
    <location>
        <begin position="129"/>
        <end position="243"/>
    </location>
</feature>
<evidence type="ECO:0000313" key="15">
    <source>
        <dbReference type="Proteomes" id="UP000177925"/>
    </source>
</evidence>
<dbReference type="Proteomes" id="UP000177925">
    <property type="component" value="Unassembled WGS sequence"/>
</dbReference>
<evidence type="ECO:0000256" key="7">
    <source>
        <dbReference type="ARBA" id="ARBA00022705"/>
    </source>
</evidence>
<protein>
    <recommendedName>
        <fullName evidence="3 10">Beta sliding clamp</fullName>
    </recommendedName>
</protein>
<comment type="subunit">
    <text evidence="10">Forms a ring-shaped head-to-tail homodimer around DNA.</text>
</comment>
<accession>A0A1F6TAD6</accession>
<dbReference type="CDD" id="cd00140">
    <property type="entry name" value="beta_clamp"/>
    <property type="match status" value="1"/>
</dbReference>
<sequence>MRIQIQREDLLKPLSLVGGAAERRQTLPILSNVLLRMNDAGLVLTGTDLEVEVIARTNQTKGEAGEMTLPARKLLEICRALPAQATLDIKQEKDKATLKSGRSRFSLLTLPASDFPSIETAQWEQSLVLEQKPLKTLLEKTQFCMAQQDVRYYLNGMLFDLNGKQLRAVATDGHRMAVGEIALSSPMDPARQLIVPRKGIQEIIRFLGDEKAEVQVQINPNHIRINLADLTFTCKLIDGRYPDYTKVIPSGQRTLLRIGREALRGTLGRVAILSNEKFRGVRLSLKPGSMNIVAHNPEHEEAQEEMTVDYKGEELEIGFNANYILDAVAALESDDIELGLSDANSSCTLHSPGDTSQQYVVMPMRL</sequence>
<dbReference type="Pfam" id="PF02768">
    <property type="entry name" value="DNA_pol3_beta_3"/>
    <property type="match status" value="1"/>
</dbReference>
<dbReference type="GO" id="GO:0005737">
    <property type="term" value="C:cytoplasm"/>
    <property type="evidence" value="ECO:0007669"/>
    <property type="project" value="UniProtKB-SubCell"/>
</dbReference>
<feature type="domain" description="DNA polymerase III beta sliding clamp N-terminal" evidence="11">
    <location>
        <begin position="1"/>
        <end position="118"/>
    </location>
</feature>
<keyword evidence="7 10" id="KW-0235">DNA replication</keyword>
<keyword evidence="4 10" id="KW-0963">Cytoplasm</keyword>
<dbReference type="GO" id="GO:0006271">
    <property type="term" value="P:DNA strand elongation involved in DNA replication"/>
    <property type="evidence" value="ECO:0007669"/>
    <property type="project" value="TreeGrafter"/>
</dbReference>
<dbReference type="PANTHER" id="PTHR30478:SF0">
    <property type="entry name" value="BETA SLIDING CLAMP"/>
    <property type="match status" value="1"/>
</dbReference>
<evidence type="ECO:0000256" key="1">
    <source>
        <dbReference type="ARBA" id="ARBA00004496"/>
    </source>
</evidence>
<dbReference type="InterPro" id="IPR046938">
    <property type="entry name" value="DNA_clamp_sf"/>
</dbReference>
<organism evidence="14 15">
    <name type="scientific">Candidatus Muproteobacteria bacterium RBG_16_64_11</name>
    <dbReference type="NCBI Taxonomy" id="1817758"/>
    <lineage>
        <taxon>Bacteria</taxon>
        <taxon>Pseudomonadati</taxon>
        <taxon>Pseudomonadota</taxon>
        <taxon>Candidatus Muproteobacteria</taxon>
    </lineage>
</organism>
<keyword evidence="9" id="KW-0238">DNA-binding</keyword>
<comment type="function">
    <text evidence="10">Confers DNA tethering and processivity to DNA polymerases and other proteins. Acts as a clamp, forming a ring around DNA (a reaction catalyzed by the clamp-loading complex) which diffuses in an ATP-independent manner freely and bidirectionally along dsDNA. Initially characterized for its ability to contact the catalytic subunit of DNA polymerase III (Pol III), a complex, multichain enzyme responsible for most of the replicative synthesis in bacteria; Pol III exhibits 3'-5' exonuclease proofreading activity. The beta chain is required for initiation of replication as well as for processivity of DNA replication.</text>
</comment>
<keyword evidence="8 10" id="KW-0239">DNA-directed DNA polymerase</keyword>
<evidence type="ECO:0000256" key="6">
    <source>
        <dbReference type="ARBA" id="ARBA00022695"/>
    </source>
</evidence>
<dbReference type="InterPro" id="IPR022637">
    <property type="entry name" value="DNA_polIII_beta_cen"/>
</dbReference>
<dbReference type="InterPro" id="IPR022634">
    <property type="entry name" value="DNA_polIII_beta_N"/>
</dbReference>
<evidence type="ECO:0000256" key="9">
    <source>
        <dbReference type="ARBA" id="ARBA00023125"/>
    </source>
</evidence>
<evidence type="ECO:0000256" key="3">
    <source>
        <dbReference type="ARBA" id="ARBA00021035"/>
    </source>
</evidence>
<evidence type="ECO:0000259" key="12">
    <source>
        <dbReference type="Pfam" id="PF02767"/>
    </source>
</evidence>
<evidence type="ECO:0000256" key="5">
    <source>
        <dbReference type="ARBA" id="ARBA00022679"/>
    </source>
</evidence>
<evidence type="ECO:0000259" key="13">
    <source>
        <dbReference type="Pfam" id="PF02768"/>
    </source>
</evidence>
<dbReference type="Gene3D" id="3.70.10.10">
    <property type="match status" value="1"/>
</dbReference>